<name>A0A833R5K3_9POAL</name>
<evidence type="ECO:0000256" key="3">
    <source>
        <dbReference type="SAM" id="MobiDB-lite"/>
    </source>
</evidence>
<evidence type="ECO:0000313" key="6">
    <source>
        <dbReference type="Proteomes" id="UP000623129"/>
    </source>
</evidence>
<dbReference type="GO" id="GO:0005634">
    <property type="term" value="C:nucleus"/>
    <property type="evidence" value="ECO:0007669"/>
    <property type="project" value="UniProtKB-SubCell"/>
</dbReference>
<dbReference type="PROSITE" id="PS50013">
    <property type="entry name" value="CHROMO_2"/>
    <property type="match status" value="1"/>
</dbReference>
<dbReference type="Proteomes" id="UP000623129">
    <property type="component" value="Unassembled WGS sequence"/>
</dbReference>
<feature type="compositionally biased region" description="Acidic residues" evidence="3">
    <location>
        <begin position="75"/>
        <end position="86"/>
    </location>
</feature>
<dbReference type="InterPro" id="IPR023780">
    <property type="entry name" value="Chromo_domain"/>
</dbReference>
<dbReference type="InterPro" id="IPR000953">
    <property type="entry name" value="Chromo/chromo_shadow_dom"/>
</dbReference>
<feature type="region of interest" description="Disordered" evidence="3">
    <location>
        <begin position="26"/>
        <end position="94"/>
    </location>
</feature>
<dbReference type="PANTHER" id="PTHR47240:SF2">
    <property type="entry name" value="CHROMO DOMAIN-CONTAINING PROTEIN LHP1"/>
    <property type="match status" value="1"/>
</dbReference>
<comment type="caution">
    <text evidence="5">The sequence shown here is derived from an EMBL/GenBank/DDBJ whole genome shotgun (WGS) entry which is preliminary data.</text>
</comment>
<keyword evidence="2" id="KW-0539">Nucleus</keyword>
<accession>A0A833R5K3</accession>
<protein>
    <submittedName>
        <fullName evidence="5">Chromo domain protein LHP1</fullName>
    </submittedName>
</protein>
<dbReference type="SMART" id="SM00298">
    <property type="entry name" value="CHROMO"/>
    <property type="match status" value="1"/>
</dbReference>
<gene>
    <name evidence="5" type="ORF">FCM35_KLT03660</name>
</gene>
<feature type="compositionally biased region" description="Basic and acidic residues" evidence="3">
    <location>
        <begin position="30"/>
        <end position="43"/>
    </location>
</feature>
<comment type="subcellular location">
    <subcellularLocation>
        <location evidence="1">Nucleus</location>
    </subcellularLocation>
</comment>
<evidence type="ECO:0000259" key="4">
    <source>
        <dbReference type="PROSITE" id="PS50013"/>
    </source>
</evidence>
<dbReference type="InterPro" id="IPR016197">
    <property type="entry name" value="Chromo-like_dom_sf"/>
</dbReference>
<dbReference type="CDD" id="cd00024">
    <property type="entry name" value="CD_CSD"/>
    <property type="match status" value="1"/>
</dbReference>
<dbReference type="InterPro" id="IPR044251">
    <property type="entry name" value="LHP1-like"/>
</dbReference>
<proteinExistence type="predicted"/>
<dbReference type="OrthoDB" id="1918685at2759"/>
<reference evidence="5" key="1">
    <citation type="submission" date="2020-01" db="EMBL/GenBank/DDBJ databases">
        <title>Genome sequence of Kobresia littledalei, the first chromosome-level genome in the family Cyperaceae.</title>
        <authorList>
            <person name="Qu G."/>
        </authorList>
    </citation>
    <scope>NUCLEOTIDE SEQUENCE</scope>
    <source>
        <strain evidence="5">C.B.Clarke</strain>
        <tissue evidence="5">Leaf</tissue>
    </source>
</reference>
<dbReference type="Pfam" id="PF00385">
    <property type="entry name" value="Chromo"/>
    <property type="match status" value="1"/>
</dbReference>
<dbReference type="Gene3D" id="2.40.50.40">
    <property type="match status" value="1"/>
</dbReference>
<dbReference type="GO" id="GO:0031507">
    <property type="term" value="P:heterochromatin formation"/>
    <property type="evidence" value="ECO:0007669"/>
    <property type="project" value="InterPro"/>
</dbReference>
<dbReference type="AlphaFoldDB" id="A0A833R5K3"/>
<feature type="compositionally biased region" description="Basic and acidic residues" evidence="3">
    <location>
        <begin position="51"/>
        <end position="74"/>
    </location>
</feature>
<keyword evidence="6" id="KW-1185">Reference proteome</keyword>
<dbReference type="PANTHER" id="PTHR47240">
    <property type="entry name" value="CHROMO DOMAIN-CONTAINING PROTEIN LHP1"/>
    <property type="match status" value="1"/>
</dbReference>
<organism evidence="5 6">
    <name type="scientific">Carex littledalei</name>
    <dbReference type="NCBI Taxonomy" id="544730"/>
    <lineage>
        <taxon>Eukaryota</taxon>
        <taxon>Viridiplantae</taxon>
        <taxon>Streptophyta</taxon>
        <taxon>Embryophyta</taxon>
        <taxon>Tracheophyta</taxon>
        <taxon>Spermatophyta</taxon>
        <taxon>Magnoliopsida</taxon>
        <taxon>Liliopsida</taxon>
        <taxon>Poales</taxon>
        <taxon>Cyperaceae</taxon>
        <taxon>Cyperoideae</taxon>
        <taxon>Cariceae</taxon>
        <taxon>Carex</taxon>
        <taxon>Carex subgen. Euthyceras</taxon>
    </lineage>
</organism>
<sequence>MEGGGRKVSSFCLILISDELAVVMKSPSGDTHHNKEVEAHEKSLSQLCKQNKGEEDELKKGEAEDIDGEHNKEDPGEEKEDEEENGEQVKGETSEEFYEVEAIRKKRNHNGQLQYLIKWSNYPETDNTWEPYDNIKYCTDMLEAFEHSLQKRKSKSAMSPAGGEIRDSKKSSGRALTIERDVHVRRNPERNVNSVYKKEKYKLKNENGKEKFTQDEAMTNEIPMPSPKGVEEMNKEGDTNFVMQDYVRKWREKEDAKAGVGATTMAIFLPNCEANIAAHGEVPPVGPMGYYYSEFEPQSKKEGNRLTGARRRKAGRVRRFVHPDELAKKVMNVELADSTEAITASAVATDTTIGSNSKTAPEELHITEILKPVQVQLFATSTPGTSNISHACITFKALSSIGILLII</sequence>
<feature type="region of interest" description="Disordered" evidence="3">
    <location>
        <begin position="151"/>
        <end position="174"/>
    </location>
</feature>
<dbReference type="SUPFAM" id="SSF54160">
    <property type="entry name" value="Chromo domain-like"/>
    <property type="match status" value="1"/>
</dbReference>
<feature type="domain" description="Chromo" evidence="4">
    <location>
        <begin position="98"/>
        <end position="157"/>
    </location>
</feature>
<dbReference type="EMBL" id="SWLB01000013">
    <property type="protein sequence ID" value="KAF3330306.1"/>
    <property type="molecule type" value="Genomic_DNA"/>
</dbReference>
<evidence type="ECO:0000256" key="1">
    <source>
        <dbReference type="ARBA" id="ARBA00004123"/>
    </source>
</evidence>
<dbReference type="InterPro" id="IPR023779">
    <property type="entry name" value="Chromodomain_CS"/>
</dbReference>
<evidence type="ECO:0000313" key="5">
    <source>
        <dbReference type="EMBL" id="KAF3330306.1"/>
    </source>
</evidence>
<dbReference type="PROSITE" id="PS00598">
    <property type="entry name" value="CHROMO_1"/>
    <property type="match status" value="1"/>
</dbReference>
<evidence type="ECO:0000256" key="2">
    <source>
        <dbReference type="ARBA" id="ARBA00023242"/>
    </source>
</evidence>